<dbReference type="PANTHER" id="PTHR31462">
    <property type="entry name" value="ENDOSOMAL/LYSOSOMAL POTASSIUM CHANNEL TMEM175"/>
    <property type="match status" value="1"/>
</dbReference>
<feature type="transmembrane region" description="Helical" evidence="13">
    <location>
        <begin position="159"/>
        <end position="177"/>
    </location>
</feature>
<evidence type="ECO:0000256" key="4">
    <source>
        <dbReference type="ARBA" id="ARBA00022538"/>
    </source>
</evidence>
<evidence type="ECO:0000256" key="6">
    <source>
        <dbReference type="ARBA" id="ARBA00022826"/>
    </source>
</evidence>
<evidence type="ECO:0000256" key="3">
    <source>
        <dbReference type="ARBA" id="ARBA00022448"/>
    </source>
</evidence>
<keyword evidence="8 13" id="KW-1133">Transmembrane helix</keyword>
<feature type="transmembrane region" description="Helical" evidence="13">
    <location>
        <begin position="54"/>
        <end position="72"/>
    </location>
</feature>
<dbReference type="Proteomes" id="UP000727456">
    <property type="component" value="Unassembled WGS sequence"/>
</dbReference>
<comment type="subcellular location">
    <subcellularLocation>
        <location evidence="1">Membrane</location>
        <topology evidence="1">Multi-pass membrane protein</topology>
    </subcellularLocation>
</comment>
<proteinExistence type="inferred from homology"/>
<evidence type="ECO:0000256" key="9">
    <source>
        <dbReference type="ARBA" id="ARBA00023065"/>
    </source>
</evidence>
<evidence type="ECO:0000256" key="1">
    <source>
        <dbReference type="ARBA" id="ARBA00004141"/>
    </source>
</evidence>
<keyword evidence="5 13" id="KW-0812">Transmembrane</keyword>
<comment type="catalytic activity">
    <reaction evidence="12">
        <text>K(+)(in) = K(+)(out)</text>
        <dbReference type="Rhea" id="RHEA:29463"/>
        <dbReference type="ChEBI" id="CHEBI:29103"/>
    </reaction>
</comment>
<evidence type="ECO:0000256" key="5">
    <source>
        <dbReference type="ARBA" id="ARBA00022692"/>
    </source>
</evidence>
<organism evidence="14 15">
    <name type="scientific">Sphingomonas vulcanisoli</name>
    <dbReference type="NCBI Taxonomy" id="1658060"/>
    <lineage>
        <taxon>Bacteria</taxon>
        <taxon>Pseudomonadati</taxon>
        <taxon>Pseudomonadota</taxon>
        <taxon>Alphaproteobacteria</taxon>
        <taxon>Sphingomonadales</taxon>
        <taxon>Sphingomonadaceae</taxon>
        <taxon>Sphingomonas</taxon>
    </lineage>
</organism>
<evidence type="ECO:0000256" key="12">
    <source>
        <dbReference type="ARBA" id="ARBA00034430"/>
    </source>
</evidence>
<keyword evidence="10 13" id="KW-0472">Membrane</keyword>
<evidence type="ECO:0000256" key="11">
    <source>
        <dbReference type="ARBA" id="ARBA00023303"/>
    </source>
</evidence>
<dbReference type="Pfam" id="PF06736">
    <property type="entry name" value="TMEM175"/>
    <property type="match status" value="1"/>
</dbReference>
<gene>
    <name evidence="14" type="ORF">FHS31_000629</name>
</gene>
<reference evidence="14 15" key="1">
    <citation type="submission" date="2020-03" db="EMBL/GenBank/DDBJ databases">
        <title>Genomic Encyclopedia of Type Strains, Phase III (KMG-III): the genomes of soil and plant-associated and newly described type strains.</title>
        <authorList>
            <person name="Whitman W."/>
        </authorList>
    </citation>
    <scope>NUCLEOTIDE SEQUENCE [LARGE SCALE GENOMIC DNA]</scope>
    <source>
        <strain evidence="14 15">CECT 8804</strain>
    </source>
</reference>
<evidence type="ECO:0000313" key="14">
    <source>
        <dbReference type="EMBL" id="NIJ07047.1"/>
    </source>
</evidence>
<evidence type="ECO:0000256" key="2">
    <source>
        <dbReference type="ARBA" id="ARBA00006920"/>
    </source>
</evidence>
<comment type="similarity">
    <text evidence="2">Belongs to the TMEM175 family.</text>
</comment>
<accession>A0ABX0TRQ5</accession>
<keyword evidence="7" id="KW-0630">Potassium</keyword>
<keyword evidence="3" id="KW-0813">Transport</keyword>
<feature type="transmembrane region" description="Helical" evidence="13">
    <location>
        <begin position="84"/>
        <end position="105"/>
    </location>
</feature>
<keyword evidence="9" id="KW-0406">Ion transport</keyword>
<dbReference type="RefSeq" id="WP_167071865.1">
    <property type="nucleotide sequence ID" value="NZ_JAAOZC010000001.1"/>
</dbReference>
<evidence type="ECO:0000313" key="15">
    <source>
        <dbReference type="Proteomes" id="UP000727456"/>
    </source>
</evidence>
<evidence type="ECO:0000256" key="10">
    <source>
        <dbReference type="ARBA" id="ARBA00023136"/>
    </source>
</evidence>
<feature type="transmembrane region" description="Helical" evidence="13">
    <location>
        <begin position="117"/>
        <end position="138"/>
    </location>
</feature>
<dbReference type="EMBL" id="JAAOZC010000001">
    <property type="protein sequence ID" value="NIJ07047.1"/>
    <property type="molecule type" value="Genomic_DNA"/>
</dbReference>
<evidence type="ECO:0000256" key="7">
    <source>
        <dbReference type="ARBA" id="ARBA00022958"/>
    </source>
</evidence>
<comment type="caution">
    <text evidence="14">The sequence shown here is derived from an EMBL/GenBank/DDBJ whole genome shotgun (WGS) entry which is preliminary data.</text>
</comment>
<dbReference type="PANTHER" id="PTHR31462:SF5">
    <property type="entry name" value="ENDOSOMAL_LYSOSOMAL PROTON CHANNEL TMEM175"/>
    <property type="match status" value="1"/>
</dbReference>
<feature type="transmembrane region" description="Helical" evidence="13">
    <location>
        <begin position="9"/>
        <end position="34"/>
    </location>
</feature>
<dbReference type="InterPro" id="IPR010617">
    <property type="entry name" value="TMEM175-like"/>
</dbReference>
<keyword evidence="4" id="KW-0633">Potassium transport</keyword>
<keyword evidence="15" id="KW-1185">Reference proteome</keyword>
<keyword evidence="11" id="KW-0407">Ion channel</keyword>
<evidence type="ECO:0000256" key="13">
    <source>
        <dbReference type="SAM" id="Phobius"/>
    </source>
</evidence>
<protein>
    <submittedName>
        <fullName evidence="14">Membrane protein</fullName>
    </submittedName>
</protein>
<evidence type="ECO:0000256" key="8">
    <source>
        <dbReference type="ARBA" id="ARBA00022989"/>
    </source>
</evidence>
<sequence>MQSKLLERLVFFSDAVFAIAITLLVVELNVPHVAPGPDATQRALQALASETPKFAGFFVSFLVIGAFWNAHHRVFGLLARHDPHLVWANLHLLMMIAFLPFATAFMSENVEQSFPNIFYSCCLIVIALLQIRLFRLALRAENRLPEVSDAQVAAIMRRSLSVPIAAGIAIVGCFFWPRVSMFGFLAVPVLVRILGRERPPQSLAP</sequence>
<keyword evidence="6" id="KW-0631">Potassium channel</keyword>
<name>A0ABX0TRQ5_9SPHN</name>